<dbReference type="Pfam" id="PF25091">
    <property type="entry name" value="DUF7806"/>
    <property type="match status" value="1"/>
</dbReference>
<evidence type="ECO:0000259" key="2">
    <source>
        <dbReference type="Pfam" id="PF25091"/>
    </source>
</evidence>
<evidence type="ECO:0000313" key="3">
    <source>
        <dbReference type="EMBL" id="CAH9071034.1"/>
    </source>
</evidence>
<feature type="region of interest" description="Disordered" evidence="1">
    <location>
        <begin position="83"/>
        <end position="117"/>
    </location>
</feature>
<organism evidence="3 4">
    <name type="scientific">Cuscuta epithymum</name>
    <dbReference type="NCBI Taxonomy" id="186058"/>
    <lineage>
        <taxon>Eukaryota</taxon>
        <taxon>Viridiplantae</taxon>
        <taxon>Streptophyta</taxon>
        <taxon>Embryophyta</taxon>
        <taxon>Tracheophyta</taxon>
        <taxon>Spermatophyta</taxon>
        <taxon>Magnoliopsida</taxon>
        <taxon>eudicotyledons</taxon>
        <taxon>Gunneridae</taxon>
        <taxon>Pentapetalae</taxon>
        <taxon>asterids</taxon>
        <taxon>lamiids</taxon>
        <taxon>Solanales</taxon>
        <taxon>Convolvulaceae</taxon>
        <taxon>Cuscuteae</taxon>
        <taxon>Cuscuta</taxon>
        <taxon>Cuscuta subgen. Cuscuta</taxon>
    </lineage>
</organism>
<dbReference type="InterPro" id="IPR056708">
    <property type="entry name" value="DUF7806"/>
</dbReference>
<dbReference type="EMBL" id="CAMAPF010000018">
    <property type="protein sequence ID" value="CAH9071034.1"/>
    <property type="molecule type" value="Genomic_DNA"/>
</dbReference>
<proteinExistence type="predicted"/>
<feature type="domain" description="DUF7806" evidence="2">
    <location>
        <begin position="182"/>
        <end position="276"/>
    </location>
</feature>
<feature type="compositionally biased region" description="Basic and acidic residues" evidence="1">
    <location>
        <begin position="83"/>
        <end position="96"/>
    </location>
</feature>
<evidence type="ECO:0000313" key="4">
    <source>
        <dbReference type="Proteomes" id="UP001152523"/>
    </source>
</evidence>
<comment type="caution">
    <text evidence="3">The sequence shown here is derived from an EMBL/GenBank/DDBJ whole genome shotgun (WGS) entry which is preliminary data.</text>
</comment>
<reference evidence="3" key="1">
    <citation type="submission" date="2022-07" db="EMBL/GenBank/DDBJ databases">
        <authorList>
            <person name="Macas J."/>
            <person name="Novak P."/>
            <person name="Neumann P."/>
        </authorList>
    </citation>
    <scope>NUCLEOTIDE SEQUENCE</scope>
</reference>
<dbReference type="PANTHER" id="PTHR35489">
    <property type="entry name" value="TITAN9"/>
    <property type="match status" value="1"/>
</dbReference>
<evidence type="ECO:0000256" key="1">
    <source>
        <dbReference type="SAM" id="MobiDB-lite"/>
    </source>
</evidence>
<gene>
    <name evidence="3" type="ORF">CEPIT_LOCUS3692</name>
</gene>
<accession>A0AAV0C9S9</accession>
<dbReference type="AlphaFoldDB" id="A0AAV0C9S9"/>
<dbReference type="GO" id="GO:0003006">
    <property type="term" value="P:developmental process involved in reproduction"/>
    <property type="evidence" value="ECO:0007669"/>
    <property type="project" value="TreeGrafter"/>
</dbReference>
<dbReference type="PANTHER" id="PTHR35489:SF2">
    <property type="entry name" value="TITAN9"/>
    <property type="match status" value="1"/>
</dbReference>
<sequence>MEKMIREQEEKFKKHVAAARDKEKNLKSQIEKLSRQVHELRSELSSVRSTNNEQLIHYQNQLMEANLKNKDLSEEIARLRTVERLRQDNNPSRDDENGQANNHVDVSSRAMKRKRRLSPSLSIEYPVNDDTSIVARKGTLDVHMKESAKELLCKKMIEAPCCRRTKNDSVALANEAADAERVTCMFQELVECIVQMKLSPHKENEENFISFLHEHSGYSFTLRLIEDPDGEAEWLYQLLSLGTLDRVAKTWMREDVIKFSTSMCPVIFQGLSRVIELSI</sequence>
<protein>
    <recommendedName>
        <fullName evidence="2">DUF7806 domain-containing protein</fullName>
    </recommendedName>
</protein>
<keyword evidence="4" id="KW-1185">Reference proteome</keyword>
<dbReference type="Proteomes" id="UP001152523">
    <property type="component" value="Unassembled WGS sequence"/>
</dbReference>
<name>A0AAV0C9S9_9ASTE</name>
<feature type="region of interest" description="Disordered" evidence="1">
    <location>
        <begin position="1"/>
        <end position="24"/>
    </location>
</feature>